<dbReference type="EMBL" id="JAVFKM010000005">
    <property type="protein sequence ID" value="MEF3114115.1"/>
    <property type="molecule type" value="Genomic_DNA"/>
</dbReference>
<protein>
    <submittedName>
        <fullName evidence="2">Uncharacterized protein</fullName>
    </submittedName>
</protein>
<organism evidence="2 3">
    <name type="scientific">Streptomyces chrestomyceticus</name>
    <dbReference type="NCBI Taxonomy" id="68185"/>
    <lineage>
        <taxon>Bacteria</taxon>
        <taxon>Bacillati</taxon>
        <taxon>Actinomycetota</taxon>
        <taxon>Actinomycetes</taxon>
        <taxon>Kitasatosporales</taxon>
        <taxon>Streptomycetaceae</taxon>
        <taxon>Streptomyces</taxon>
    </lineage>
</organism>
<keyword evidence="3" id="KW-1185">Reference proteome</keyword>
<gene>
    <name evidence="2" type="ORF">RB636_13065</name>
</gene>
<dbReference type="RefSeq" id="WP_331786660.1">
    <property type="nucleotide sequence ID" value="NZ_JAVFKM010000005.1"/>
</dbReference>
<proteinExistence type="predicted"/>
<sequence length="114" mass="12120">MNAHVGKPLLPGLLGQQRHHALAFQTEEESAAGRLTGDGTLPIMALHGCAPEHHRARLEGGVVVREECLLCGYRVSYESVGRDRFPRSGRAPAWETAGPGRDGTHCGDGAAVRG</sequence>
<accession>A0ABU7WRG8</accession>
<reference evidence="2 3" key="1">
    <citation type="submission" date="2023-08" db="EMBL/GenBank/DDBJ databases">
        <authorList>
            <person name="Sharma P."/>
            <person name="Verma V."/>
            <person name="Mohan M.K."/>
            <person name="Dubey A.K."/>
        </authorList>
    </citation>
    <scope>NUCLEOTIDE SEQUENCE [LARGE SCALE GENOMIC DNA]</scope>
    <source>
        <strain evidence="2 3">ADP4</strain>
    </source>
</reference>
<evidence type="ECO:0000313" key="3">
    <source>
        <dbReference type="Proteomes" id="UP001348265"/>
    </source>
</evidence>
<evidence type="ECO:0000256" key="1">
    <source>
        <dbReference type="SAM" id="MobiDB-lite"/>
    </source>
</evidence>
<evidence type="ECO:0000313" key="2">
    <source>
        <dbReference type="EMBL" id="MEF3114115.1"/>
    </source>
</evidence>
<feature type="region of interest" description="Disordered" evidence="1">
    <location>
        <begin position="85"/>
        <end position="114"/>
    </location>
</feature>
<name>A0ABU7WRG8_9ACTN</name>
<comment type="caution">
    <text evidence="2">The sequence shown here is derived from an EMBL/GenBank/DDBJ whole genome shotgun (WGS) entry which is preliminary data.</text>
</comment>
<dbReference type="Proteomes" id="UP001348265">
    <property type="component" value="Unassembled WGS sequence"/>
</dbReference>